<dbReference type="EMBL" id="BAABDH010000003">
    <property type="protein sequence ID" value="GAA3920157.1"/>
    <property type="molecule type" value="Genomic_DNA"/>
</dbReference>
<evidence type="ECO:0000313" key="2">
    <source>
        <dbReference type="Proteomes" id="UP001499909"/>
    </source>
</evidence>
<evidence type="ECO:0008006" key="3">
    <source>
        <dbReference type="Google" id="ProtNLM"/>
    </source>
</evidence>
<keyword evidence="2" id="KW-1185">Reference proteome</keyword>
<gene>
    <name evidence="1" type="ORF">GCM10022406_03220</name>
</gene>
<name>A0ABP7ME61_9BACT</name>
<comment type="caution">
    <text evidence="1">The sequence shown here is derived from an EMBL/GenBank/DDBJ whole genome shotgun (WGS) entry which is preliminary data.</text>
</comment>
<dbReference type="Proteomes" id="UP001499909">
    <property type="component" value="Unassembled WGS sequence"/>
</dbReference>
<proteinExistence type="predicted"/>
<organism evidence="1 2">
    <name type="scientific">Hymenobacter algoricola</name>
    <dbReference type="NCBI Taxonomy" id="486267"/>
    <lineage>
        <taxon>Bacteria</taxon>
        <taxon>Pseudomonadati</taxon>
        <taxon>Bacteroidota</taxon>
        <taxon>Cytophagia</taxon>
        <taxon>Cytophagales</taxon>
        <taxon>Hymenobacteraceae</taxon>
        <taxon>Hymenobacter</taxon>
    </lineage>
</organism>
<accession>A0ABP7ME61</accession>
<protein>
    <recommendedName>
        <fullName evidence="3">RING-type domain-containing protein</fullName>
    </recommendedName>
</protein>
<reference evidence="2" key="1">
    <citation type="journal article" date="2019" name="Int. J. Syst. Evol. Microbiol.">
        <title>The Global Catalogue of Microorganisms (GCM) 10K type strain sequencing project: providing services to taxonomists for standard genome sequencing and annotation.</title>
        <authorList>
            <consortium name="The Broad Institute Genomics Platform"/>
            <consortium name="The Broad Institute Genome Sequencing Center for Infectious Disease"/>
            <person name="Wu L."/>
            <person name="Ma J."/>
        </authorList>
    </citation>
    <scope>NUCLEOTIDE SEQUENCE [LARGE SCALE GENOMIC DNA]</scope>
    <source>
        <strain evidence="2">JCM 17214</strain>
    </source>
</reference>
<evidence type="ECO:0000313" key="1">
    <source>
        <dbReference type="EMBL" id="GAA3920157.1"/>
    </source>
</evidence>
<sequence length="82" mass="9427">MRMPAPKAIIACPQCSWEPTGAEQDWQCSCGHAWHTFDTAGRCPRCRHQWLTTQCLRCGCTSPHSDWYRATAVQWYQQVSPN</sequence>